<feature type="transmembrane region" description="Helical" evidence="1">
    <location>
        <begin position="123"/>
        <end position="139"/>
    </location>
</feature>
<proteinExistence type="predicted"/>
<keyword evidence="1" id="KW-0812">Transmembrane</keyword>
<keyword evidence="1" id="KW-0472">Membrane</keyword>
<dbReference type="AlphaFoldDB" id="A0A0H4J9N8"/>
<sequence length="149" mass="16686">MIALISYLSIGFNPFHSNAEEKTIPLAECKMTIQKEKHTKNDPVHGSGICKDLIDGFYSPTANVYRVTGMVEREITESGQQLIIGVPYHGYSEAKLTVYLEKDESVKEKDTTKNKESNTPSKILGVLGVFIIVAIVYFFKRKKGVNDKL</sequence>
<geneLocation type="plasmid" evidence="2">
    <name>pNe-1</name>
</geneLocation>
<evidence type="ECO:0000313" key="2">
    <source>
        <dbReference type="EMBL" id="AKO69713.1"/>
    </source>
</evidence>
<keyword evidence="1" id="KW-1133">Transmembrane helix</keyword>
<name>A0A0H4J9N8_9GAMM</name>
<organism evidence="2">
    <name type="scientific">Aeromonas sp. Ne-1</name>
    <dbReference type="NCBI Taxonomy" id="1675689"/>
    <lineage>
        <taxon>Bacteria</taxon>
        <taxon>Pseudomonadati</taxon>
        <taxon>Pseudomonadota</taxon>
        <taxon>Gammaproteobacteria</taxon>
        <taxon>Aeromonadales</taxon>
        <taxon>Aeromonadaceae</taxon>
        <taxon>Aeromonas</taxon>
    </lineage>
</organism>
<keyword evidence="2" id="KW-0614">Plasmid</keyword>
<protein>
    <submittedName>
        <fullName evidence="2">Extracellular metalloproteinase, serralysin family</fullName>
    </submittedName>
</protein>
<accession>A0A0H4J9N8</accession>
<evidence type="ECO:0000256" key="1">
    <source>
        <dbReference type="SAM" id="Phobius"/>
    </source>
</evidence>
<reference evidence="2" key="1">
    <citation type="journal article" date="2015" name="Toxicon">
        <title>Production level of tetrodotoxin in Aeromonas is associated with the copy number of a plasmid.</title>
        <authorList>
            <person name="Liu J."/>
            <person name="Wei F."/>
            <person name="Lu Y."/>
            <person name="Ma T."/>
            <person name="Zhao J."/>
            <person name="Gong X."/>
            <person name="Bao B."/>
        </authorList>
    </citation>
    <scope>NUCLEOTIDE SEQUENCE</scope>
    <source>
        <strain evidence="2">Ne-1</strain>
        <plasmid evidence="2">pNe-1</plasmid>
    </source>
</reference>
<dbReference type="EMBL" id="KP738729">
    <property type="protein sequence ID" value="AKO69713.1"/>
    <property type="molecule type" value="Genomic_DNA"/>
</dbReference>